<dbReference type="EMBL" id="BQKI01000011">
    <property type="protein sequence ID" value="GJN04387.1"/>
    <property type="molecule type" value="Genomic_DNA"/>
</dbReference>
<keyword evidence="2" id="KW-1185">Reference proteome</keyword>
<evidence type="ECO:0000313" key="2">
    <source>
        <dbReference type="Proteomes" id="UP001054889"/>
    </source>
</evidence>
<reference evidence="1" key="1">
    <citation type="journal article" date="2018" name="DNA Res.">
        <title>Multiple hybrid de novo genome assembly of finger millet, an orphan allotetraploid crop.</title>
        <authorList>
            <person name="Hatakeyama M."/>
            <person name="Aluri S."/>
            <person name="Balachadran M.T."/>
            <person name="Sivarajan S.R."/>
            <person name="Patrignani A."/>
            <person name="Gruter S."/>
            <person name="Poveda L."/>
            <person name="Shimizu-Inatsugi R."/>
            <person name="Baeten J."/>
            <person name="Francoijs K.J."/>
            <person name="Nataraja K.N."/>
            <person name="Reddy Y.A.N."/>
            <person name="Phadnis S."/>
            <person name="Ravikumar R.L."/>
            <person name="Schlapbach R."/>
            <person name="Sreeman S.M."/>
            <person name="Shimizu K.K."/>
        </authorList>
    </citation>
    <scope>NUCLEOTIDE SEQUENCE</scope>
</reference>
<protein>
    <submittedName>
        <fullName evidence="1">Uncharacterized protein</fullName>
    </submittedName>
</protein>
<comment type="caution">
    <text evidence="1">The sequence shown here is derived from an EMBL/GenBank/DDBJ whole genome shotgun (WGS) entry which is preliminary data.</text>
</comment>
<evidence type="ECO:0000313" key="1">
    <source>
        <dbReference type="EMBL" id="GJN04387.1"/>
    </source>
</evidence>
<name>A0AAV5D2L0_ELECO</name>
<gene>
    <name evidence="1" type="primary">ga21934</name>
    <name evidence="1" type="ORF">PR202_ga21934</name>
</gene>
<dbReference type="AlphaFoldDB" id="A0AAV5D2L0"/>
<reference evidence="1" key="2">
    <citation type="submission" date="2021-12" db="EMBL/GenBank/DDBJ databases">
        <title>Resequencing data analysis of finger millet.</title>
        <authorList>
            <person name="Hatakeyama M."/>
            <person name="Aluri S."/>
            <person name="Balachadran M.T."/>
            <person name="Sivarajan S.R."/>
            <person name="Poveda L."/>
            <person name="Shimizu-Inatsugi R."/>
            <person name="Schlapbach R."/>
            <person name="Sreeman S.M."/>
            <person name="Shimizu K.K."/>
        </authorList>
    </citation>
    <scope>NUCLEOTIDE SEQUENCE</scope>
</reference>
<accession>A0AAV5D2L0</accession>
<sequence length="150" mass="16357">MVAAASRLEMQSCDTLLCVSRIFRKDPTRQRSGVGPWSVGFRSLAVCASNPARRQHMGGEPAMGTVSGDPRAAIQRRPSVETKRIRLRLRIGQTARGPSYPQPAFITLACQRWPCEAATCRVSRVAALHCTATACHGGMDAFLQAYLNVK</sequence>
<organism evidence="1 2">
    <name type="scientific">Eleusine coracana subsp. coracana</name>
    <dbReference type="NCBI Taxonomy" id="191504"/>
    <lineage>
        <taxon>Eukaryota</taxon>
        <taxon>Viridiplantae</taxon>
        <taxon>Streptophyta</taxon>
        <taxon>Embryophyta</taxon>
        <taxon>Tracheophyta</taxon>
        <taxon>Spermatophyta</taxon>
        <taxon>Magnoliopsida</taxon>
        <taxon>Liliopsida</taxon>
        <taxon>Poales</taxon>
        <taxon>Poaceae</taxon>
        <taxon>PACMAD clade</taxon>
        <taxon>Chloridoideae</taxon>
        <taxon>Cynodonteae</taxon>
        <taxon>Eleusininae</taxon>
        <taxon>Eleusine</taxon>
    </lineage>
</organism>
<dbReference type="Proteomes" id="UP001054889">
    <property type="component" value="Unassembled WGS sequence"/>
</dbReference>
<proteinExistence type="predicted"/>